<feature type="non-terminal residue" evidence="2">
    <location>
        <position position="1"/>
    </location>
</feature>
<dbReference type="Proteomes" id="UP000826195">
    <property type="component" value="Unassembled WGS sequence"/>
</dbReference>
<dbReference type="AlphaFoldDB" id="A0AAV7J043"/>
<evidence type="ECO:0000313" key="3">
    <source>
        <dbReference type="Proteomes" id="UP000826195"/>
    </source>
</evidence>
<dbReference type="GO" id="GO:0030514">
    <property type="term" value="P:negative regulation of BMP signaling pathway"/>
    <property type="evidence" value="ECO:0007669"/>
    <property type="project" value="TreeGrafter"/>
</dbReference>
<protein>
    <recommendedName>
        <fullName evidence="1">VWFC domain-containing protein</fullName>
    </recommendedName>
</protein>
<keyword evidence="3" id="KW-1185">Reference proteome</keyword>
<name>A0AAV7J043_COTGL</name>
<evidence type="ECO:0000259" key="1">
    <source>
        <dbReference type="Pfam" id="PF00093"/>
    </source>
</evidence>
<accession>A0AAV7J043</accession>
<proteinExistence type="predicted"/>
<dbReference type="SUPFAM" id="SSF57603">
    <property type="entry name" value="FnI-like domain"/>
    <property type="match status" value="1"/>
</dbReference>
<dbReference type="Pfam" id="PF00093">
    <property type="entry name" value="VWC"/>
    <property type="match status" value="1"/>
</dbReference>
<dbReference type="PANTHER" id="PTHR46526:SF1">
    <property type="entry name" value="CHORDIN"/>
    <property type="match status" value="1"/>
</dbReference>
<organism evidence="2 3">
    <name type="scientific">Cotesia glomerata</name>
    <name type="common">Lepidopteran parasitic wasp</name>
    <name type="synonym">Apanteles glomeratus</name>
    <dbReference type="NCBI Taxonomy" id="32391"/>
    <lineage>
        <taxon>Eukaryota</taxon>
        <taxon>Metazoa</taxon>
        <taxon>Ecdysozoa</taxon>
        <taxon>Arthropoda</taxon>
        <taxon>Hexapoda</taxon>
        <taxon>Insecta</taxon>
        <taxon>Pterygota</taxon>
        <taxon>Neoptera</taxon>
        <taxon>Endopterygota</taxon>
        <taxon>Hymenoptera</taxon>
        <taxon>Apocrita</taxon>
        <taxon>Ichneumonoidea</taxon>
        <taxon>Braconidae</taxon>
        <taxon>Microgastrinae</taxon>
        <taxon>Cotesia</taxon>
    </lineage>
</organism>
<dbReference type="GO" id="GO:0036122">
    <property type="term" value="F:BMP binding"/>
    <property type="evidence" value="ECO:0007669"/>
    <property type="project" value="TreeGrafter"/>
</dbReference>
<reference evidence="2 3" key="1">
    <citation type="journal article" date="2021" name="J. Hered.">
        <title>A chromosome-level genome assembly of the parasitoid wasp, Cotesia glomerata (Hymenoptera: Braconidae).</title>
        <authorList>
            <person name="Pinto B.J."/>
            <person name="Weis J.J."/>
            <person name="Gamble T."/>
            <person name="Ode P.J."/>
            <person name="Paul R."/>
            <person name="Zaspel J.M."/>
        </authorList>
    </citation>
    <scope>NUCLEOTIDE SEQUENCE [LARGE SCALE GENOMIC DNA]</scope>
    <source>
        <strain evidence="2">CgM1</strain>
    </source>
</reference>
<dbReference type="GO" id="GO:0009953">
    <property type="term" value="P:dorsal/ventral pattern formation"/>
    <property type="evidence" value="ECO:0007669"/>
    <property type="project" value="TreeGrafter"/>
</dbReference>
<dbReference type="InterPro" id="IPR001007">
    <property type="entry name" value="VWF_dom"/>
</dbReference>
<dbReference type="EMBL" id="JAHXZJ010000374">
    <property type="protein sequence ID" value="KAH0561490.1"/>
    <property type="molecule type" value="Genomic_DNA"/>
</dbReference>
<evidence type="ECO:0000313" key="2">
    <source>
        <dbReference type="EMBL" id="KAH0561490.1"/>
    </source>
</evidence>
<dbReference type="PANTHER" id="PTHR46526">
    <property type="entry name" value="CHORDIN"/>
    <property type="match status" value="1"/>
</dbReference>
<gene>
    <name evidence="2" type="ORF">KQX54_017098</name>
</gene>
<feature type="domain" description="VWFC" evidence="1">
    <location>
        <begin position="1"/>
        <end position="73"/>
    </location>
</feature>
<sequence>CTFGKQLRELGSTWYADLGPPFGVMYCIKCECIPIQKKRRIVARVQCRNIKNECPKLNCEEPVLLPGKCCKSCPGEYITVNRSWSKYAEMDFEYAWKTCFPTWYICRIGKSLAHDLTVQSH</sequence>
<comment type="caution">
    <text evidence="2">The sequence shown here is derived from an EMBL/GenBank/DDBJ whole genome shotgun (WGS) entry which is preliminary data.</text>
</comment>
<dbReference type="GO" id="GO:0005615">
    <property type="term" value="C:extracellular space"/>
    <property type="evidence" value="ECO:0007669"/>
    <property type="project" value="TreeGrafter"/>
</dbReference>
<dbReference type="InterPro" id="IPR052278">
    <property type="entry name" value="Chordin-like_regulators"/>
</dbReference>